<proteinExistence type="predicted"/>
<evidence type="ECO:0000313" key="4">
    <source>
        <dbReference type="Proteomes" id="UP001500016"/>
    </source>
</evidence>
<dbReference type="SUPFAM" id="SSF52777">
    <property type="entry name" value="CoA-dependent acyltransferases"/>
    <property type="match status" value="2"/>
</dbReference>
<dbReference type="PANTHER" id="PTHR45398">
    <property type="match status" value="1"/>
</dbReference>
<dbReference type="InterPro" id="IPR023213">
    <property type="entry name" value="CAT-like_dom_sf"/>
</dbReference>
<dbReference type="Pfam" id="PF00668">
    <property type="entry name" value="Condensation"/>
    <property type="match status" value="1"/>
</dbReference>
<dbReference type="Gene3D" id="3.30.559.30">
    <property type="entry name" value="Nonribosomal peptide synthetase, condensation domain"/>
    <property type="match status" value="1"/>
</dbReference>
<protein>
    <recommendedName>
        <fullName evidence="2">Condensation domain-containing protein</fullName>
    </recommendedName>
</protein>
<keyword evidence="4" id="KW-1185">Reference proteome</keyword>
<feature type="region of interest" description="Disordered" evidence="1">
    <location>
        <begin position="47"/>
        <end position="73"/>
    </location>
</feature>
<evidence type="ECO:0000256" key="1">
    <source>
        <dbReference type="SAM" id="MobiDB-lite"/>
    </source>
</evidence>
<dbReference type="CDD" id="cd19531">
    <property type="entry name" value="LCL_NRPS-like"/>
    <property type="match status" value="1"/>
</dbReference>
<accession>A0ABN2VI19</accession>
<evidence type="ECO:0000313" key="3">
    <source>
        <dbReference type="EMBL" id="GAA2063000.1"/>
    </source>
</evidence>
<reference evidence="3 4" key="1">
    <citation type="journal article" date="2019" name="Int. J. Syst. Evol. Microbiol.">
        <title>The Global Catalogue of Microorganisms (GCM) 10K type strain sequencing project: providing services to taxonomists for standard genome sequencing and annotation.</title>
        <authorList>
            <consortium name="The Broad Institute Genomics Platform"/>
            <consortium name="The Broad Institute Genome Sequencing Center for Infectious Disease"/>
            <person name="Wu L."/>
            <person name="Ma J."/>
        </authorList>
    </citation>
    <scope>NUCLEOTIDE SEQUENCE [LARGE SCALE GENOMIC DNA]</scope>
    <source>
        <strain evidence="3 4">JCM 15478</strain>
    </source>
</reference>
<name>A0ABN2VI19_9ACTN</name>
<feature type="domain" description="Condensation" evidence="2">
    <location>
        <begin position="71"/>
        <end position="506"/>
    </location>
</feature>
<dbReference type="PANTHER" id="PTHR45398:SF1">
    <property type="entry name" value="ENZYME, PUTATIVE (JCVI)-RELATED"/>
    <property type="match status" value="1"/>
</dbReference>
<dbReference type="RefSeq" id="WP_344523702.1">
    <property type="nucleotide sequence ID" value="NZ_BAAAPE010000001.1"/>
</dbReference>
<comment type="caution">
    <text evidence="3">The sequence shown here is derived from an EMBL/GenBank/DDBJ whole genome shotgun (WGS) entry which is preliminary data.</text>
</comment>
<gene>
    <name evidence="3" type="ORF">GCM10009801_06550</name>
</gene>
<organism evidence="3 4">
    <name type="scientific">Streptomyces albiaxialis</name>
    <dbReference type="NCBI Taxonomy" id="329523"/>
    <lineage>
        <taxon>Bacteria</taxon>
        <taxon>Bacillati</taxon>
        <taxon>Actinomycetota</taxon>
        <taxon>Actinomycetes</taxon>
        <taxon>Kitasatosporales</taxon>
        <taxon>Streptomycetaceae</taxon>
        <taxon>Streptomyces</taxon>
    </lineage>
</organism>
<dbReference type="InterPro" id="IPR001242">
    <property type="entry name" value="Condensation_dom"/>
</dbReference>
<dbReference type="EMBL" id="BAAAPE010000001">
    <property type="protein sequence ID" value="GAA2063000.1"/>
    <property type="molecule type" value="Genomic_DNA"/>
</dbReference>
<dbReference type="Gene3D" id="3.30.559.10">
    <property type="entry name" value="Chloramphenicol acetyltransferase-like domain"/>
    <property type="match status" value="1"/>
</dbReference>
<evidence type="ECO:0000259" key="2">
    <source>
        <dbReference type="Pfam" id="PF00668"/>
    </source>
</evidence>
<sequence>MTVEQDGSARELVRRFRALPADRRGAALRLLRERGIDLSALDPDLSALGTDLPASPGTIPRTPRSADDPPPLSSTQQRLWFLAQLDGDEAAAAYNLPGATRLLGPLDRGALIRALEEVVRRHEVLRTCFLADGGVPYQHIGDGSEFAVREEELPGAGPEELARVCAEEARTPFALDRAPLIRARLLRLAEEEHVLLVSMHHSVSDGWSYGVLQRDLGALYEAFRQDRPSPLAPLPVQYADYARWERGLLAGGAREEQLAYWRGRLAGLPVPESLPVDRERPEVRTYNGARATFLCGPEVLAGLRALAARHDCTLYMTLLAAHDVLLHRASGRTDIAVGTVVANRNRPELEELIGYFVNTLVMRTDLSGDPTFAELLGRVRRTALDAYAHQDVPFGTVVEALRLERDPGRHSPVFSSMFLLQEAWTDSAARLGGLEVRSAPLDVGVSKFELTVELQATPDGLSGIVEYSTDLFDAATVRRFIGDWKGLLASVVESPGERVSRLALGPTGEPGPP</sequence>
<dbReference type="Proteomes" id="UP001500016">
    <property type="component" value="Unassembled WGS sequence"/>
</dbReference>